<evidence type="ECO:0000256" key="12">
    <source>
        <dbReference type="ARBA" id="ARBA00044252"/>
    </source>
</evidence>
<dbReference type="InterPro" id="IPR052433">
    <property type="entry name" value="X-Pro_dipept-like"/>
</dbReference>
<dbReference type="InterPro" id="IPR036005">
    <property type="entry name" value="Creatinase/aminopeptidase-like"/>
</dbReference>
<dbReference type="Proteomes" id="UP000288716">
    <property type="component" value="Unassembled WGS sequence"/>
</dbReference>
<keyword evidence="5" id="KW-0378">Hydrolase</keyword>
<keyword evidence="8" id="KW-0464">Manganese</keyword>
<sequence>DHEPLFRQESFFHWTFGVEEPDFLGAIFINDGKSVLFAPRLPESYAVWMGKLPTLNEIKEKYGVHHVYYTDQILEIMKSYAAQVLLTLRGLNTDSQKMCRPAVFDGIGNFEVNDSILHAEISECRVIKTEKELQVLRYANRVSSEAHIEVMKRIRPGMKEYQLESIFKHYCYFVGGARHVSYTCICCSGENGAILHYGHAAAPNNKTVNDGEMCLFDMGCEYHCYASDITCSFPANGKFSNDQKIIYNAVLKANRAVMKEMKPGVSWVEMHLLAEKVMLEDMKNNGLLRGEIEEMMSARLGAIFIPHGLGHLMGIDTHDVGGYLEHTPPRRTEEGLRSLRTARSLETGMVLTIEPGLYFIDVLLDKALRDPNLSSSSKLTDFADSVRIEDDVVVTETGVELLTTVPRNIEEIETIMAEGKANNAQYYNVKLR</sequence>
<comment type="catalytic activity">
    <reaction evidence="15">
        <text>Xaa-L-Pro dipeptide + H2O = an L-alpha-amino acid + L-proline</text>
        <dbReference type="Rhea" id="RHEA:76407"/>
        <dbReference type="ChEBI" id="CHEBI:15377"/>
        <dbReference type="ChEBI" id="CHEBI:59869"/>
        <dbReference type="ChEBI" id="CHEBI:60039"/>
        <dbReference type="ChEBI" id="CHEBI:195196"/>
        <dbReference type="EC" id="3.4.13.9"/>
    </reaction>
</comment>
<evidence type="ECO:0000256" key="3">
    <source>
        <dbReference type="ARBA" id="ARBA00022670"/>
    </source>
</evidence>
<evidence type="ECO:0000256" key="14">
    <source>
        <dbReference type="ARBA" id="ARBA00044351"/>
    </source>
</evidence>
<proteinExistence type="inferred from homology"/>
<evidence type="ECO:0000256" key="8">
    <source>
        <dbReference type="ARBA" id="ARBA00023211"/>
    </source>
</evidence>
<dbReference type="STRING" id="299467.A0A443RYU9"/>
<feature type="non-terminal residue" evidence="17">
    <location>
        <position position="1"/>
    </location>
</feature>
<keyword evidence="18" id="KW-1185">Reference proteome</keyword>
<feature type="non-terminal residue" evidence="17">
    <location>
        <position position="432"/>
    </location>
</feature>
<dbReference type="PANTHER" id="PTHR48480">
    <property type="match status" value="1"/>
</dbReference>
<dbReference type="FunFam" id="3.90.230.10:FF:000002">
    <property type="entry name" value="Xaa-Pro aminopeptidase 3"/>
    <property type="match status" value="1"/>
</dbReference>
<dbReference type="EC" id="3.4.13.9" evidence="10"/>
<protein>
    <recommendedName>
        <fullName evidence="11">Xaa-Pro dipeptidase</fullName>
        <ecNumber evidence="10">3.4.13.9</ecNumber>
    </recommendedName>
    <alternativeName>
        <fullName evidence="14">Imidodipeptidase</fullName>
    </alternativeName>
    <alternativeName>
        <fullName evidence="12">Peptidase D</fullName>
    </alternativeName>
    <alternativeName>
        <fullName evidence="13">Proline dipeptidase</fullName>
    </alternativeName>
</protein>
<organism evidence="17 18">
    <name type="scientific">Leptotrombidium deliense</name>
    <dbReference type="NCBI Taxonomy" id="299467"/>
    <lineage>
        <taxon>Eukaryota</taxon>
        <taxon>Metazoa</taxon>
        <taxon>Ecdysozoa</taxon>
        <taxon>Arthropoda</taxon>
        <taxon>Chelicerata</taxon>
        <taxon>Arachnida</taxon>
        <taxon>Acari</taxon>
        <taxon>Acariformes</taxon>
        <taxon>Trombidiformes</taxon>
        <taxon>Prostigmata</taxon>
        <taxon>Anystina</taxon>
        <taxon>Parasitengona</taxon>
        <taxon>Trombiculoidea</taxon>
        <taxon>Trombiculidae</taxon>
        <taxon>Leptotrombidium</taxon>
    </lineage>
</organism>
<keyword evidence="6" id="KW-0224">Dipeptidase</keyword>
<feature type="domain" description="Aminopeptidase P N-terminal" evidence="16">
    <location>
        <begin position="1"/>
        <end position="96"/>
    </location>
</feature>
<evidence type="ECO:0000256" key="6">
    <source>
        <dbReference type="ARBA" id="ARBA00022997"/>
    </source>
</evidence>
<dbReference type="OrthoDB" id="10261878at2759"/>
<evidence type="ECO:0000256" key="2">
    <source>
        <dbReference type="ARBA" id="ARBA00011738"/>
    </source>
</evidence>
<dbReference type="CDD" id="cd01087">
    <property type="entry name" value="Prolidase"/>
    <property type="match status" value="1"/>
</dbReference>
<reference evidence="17 18" key="1">
    <citation type="journal article" date="2018" name="Gigascience">
        <title>Genomes of trombidid mites reveal novel predicted allergens and laterally-transferred genes associated with secondary metabolism.</title>
        <authorList>
            <person name="Dong X."/>
            <person name="Chaisiri K."/>
            <person name="Xia D."/>
            <person name="Armstrong S.D."/>
            <person name="Fang Y."/>
            <person name="Donnelly M.J."/>
            <person name="Kadowaki T."/>
            <person name="McGarry J.W."/>
            <person name="Darby A.C."/>
            <person name="Makepeace B.L."/>
        </authorList>
    </citation>
    <scope>NUCLEOTIDE SEQUENCE [LARGE SCALE GENOMIC DNA]</scope>
    <source>
        <strain evidence="17">UoL-UT</strain>
    </source>
</reference>
<evidence type="ECO:0000256" key="15">
    <source>
        <dbReference type="ARBA" id="ARBA00048994"/>
    </source>
</evidence>
<comment type="cofactor">
    <cofactor evidence="1">
        <name>Mn(2+)</name>
        <dbReference type="ChEBI" id="CHEBI:29035"/>
    </cofactor>
</comment>
<keyword evidence="7" id="KW-0482">Metalloprotease</keyword>
<evidence type="ECO:0000256" key="11">
    <source>
        <dbReference type="ARBA" id="ARBA00044141"/>
    </source>
</evidence>
<evidence type="ECO:0000313" key="17">
    <source>
        <dbReference type="EMBL" id="RWS20454.1"/>
    </source>
</evidence>
<dbReference type="Pfam" id="PF00557">
    <property type="entry name" value="Peptidase_M24"/>
    <property type="match status" value="1"/>
</dbReference>
<dbReference type="PANTHER" id="PTHR48480:SF2">
    <property type="entry name" value="PEPTIDASE D"/>
    <property type="match status" value="1"/>
</dbReference>
<comment type="similarity">
    <text evidence="9">Belongs to the peptidase M24B family. Eukaryotic-type prolidase subfamily.</text>
</comment>
<dbReference type="GO" id="GO:0006508">
    <property type="term" value="P:proteolysis"/>
    <property type="evidence" value="ECO:0007669"/>
    <property type="project" value="UniProtKB-KW"/>
</dbReference>
<dbReference type="AlphaFoldDB" id="A0A443RYU9"/>
<evidence type="ECO:0000256" key="1">
    <source>
        <dbReference type="ARBA" id="ARBA00001936"/>
    </source>
</evidence>
<comment type="subunit">
    <text evidence="2">Homodimer.</text>
</comment>
<evidence type="ECO:0000256" key="10">
    <source>
        <dbReference type="ARBA" id="ARBA00044051"/>
    </source>
</evidence>
<dbReference type="EMBL" id="NCKV01017456">
    <property type="protein sequence ID" value="RWS20454.1"/>
    <property type="molecule type" value="Genomic_DNA"/>
</dbReference>
<evidence type="ECO:0000259" key="16">
    <source>
        <dbReference type="SMART" id="SM01011"/>
    </source>
</evidence>
<keyword evidence="4" id="KW-0479">Metal-binding</keyword>
<dbReference type="Gene3D" id="3.90.230.10">
    <property type="entry name" value="Creatinase/methionine aminopeptidase superfamily"/>
    <property type="match status" value="1"/>
</dbReference>
<dbReference type="SUPFAM" id="SSF53092">
    <property type="entry name" value="Creatinase/prolidase N-terminal domain"/>
    <property type="match status" value="1"/>
</dbReference>
<dbReference type="GO" id="GO:0070006">
    <property type="term" value="F:metalloaminopeptidase activity"/>
    <property type="evidence" value="ECO:0007669"/>
    <property type="project" value="InterPro"/>
</dbReference>
<keyword evidence="3" id="KW-0645">Protease</keyword>
<dbReference type="Pfam" id="PF05195">
    <property type="entry name" value="AMP_N"/>
    <property type="match status" value="1"/>
</dbReference>
<dbReference type="GO" id="GO:0030145">
    <property type="term" value="F:manganese ion binding"/>
    <property type="evidence" value="ECO:0007669"/>
    <property type="project" value="InterPro"/>
</dbReference>
<evidence type="ECO:0000256" key="5">
    <source>
        <dbReference type="ARBA" id="ARBA00022801"/>
    </source>
</evidence>
<dbReference type="InterPro" id="IPR007865">
    <property type="entry name" value="Aminopep_P_N"/>
</dbReference>
<dbReference type="GO" id="GO:0102009">
    <property type="term" value="F:proline dipeptidase activity"/>
    <property type="evidence" value="ECO:0007669"/>
    <property type="project" value="UniProtKB-EC"/>
</dbReference>
<gene>
    <name evidence="17" type="ORF">B4U80_07959</name>
</gene>
<dbReference type="VEuPathDB" id="VectorBase:LDEU011586"/>
<evidence type="ECO:0000256" key="4">
    <source>
        <dbReference type="ARBA" id="ARBA00022723"/>
    </source>
</evidence>
<dbReference type="InterPro" id="IPR000994">
    <property type="entry name" value="Pept_M24"/>
</dbReference>
<comment type="caution">
    <text evidence="17">The sequence shown here is derived from an EMBL/GenBank/DDBJ whole genome shotgun (WGS) entry which is preliminary data.</text>
</comment>
<evidence type="ECO:0000256" key="7">
    <source>
        <dbReference type="ARBA" id="ARBA00023049"/>
    </source>
</evidence>
<evidence type="ECO:0000256" key="9">
    <source>
        <dbReference type="ARBA" id="ARBA00043990"/>
    </source>
</evidence>
<evidence type="ECO:0000313" key="18">
    <source>
        <dbReference type="Proteomes" id="UP000288716"/>
    </source>
</evidence>
<dbReference type="SUPFAM" id="SSF55920">
    <property type="entry name" value="Creatinase/aminopeptidase"/>
    <property type="match status" value="1"/>
</dbReference>
<dbReference type="InterPro" id="IPR029149">
    <property type="entry name" value="Creatin/AminoP/Spt16_N"/>
</dbReference>
<evidence type="ECO:0000256" key="13">
    <source>
        <dbReference type="ARBA" id="ARBA00044284"/>
    </source>
</evidence>
<dbReference type="Gene3D" id="3.40.350.10">
    <property type="entry name" value="Creatinase/prolidase N-terminal domain"/>
    <property type="match status" value="1"/>
</dbReference>
<accession>A0A443RYU9</accession>
<name>A0A443RYU9_9ACAR</name>
<dbReference type="SMART" id="SM01011">
    <property type="entry name" value="AMP_N"/>
    <property type="match status" value="1"/>
</dbReference>